<dbReference type="CTD" id="68917208"/>
<evidence type="ECO:0000313" key="2">
    <source>
        <dbReference type="Proteomes" id="UP000008549"/>
    </source>
</evidence>
<proteinExistence type="predicted"/>
<dbReference type="RefSeq" id="XP_045098736.1">
    <property type="nucleotide sequence ID" value="XM_045243012.1"/>
</dbReference>
<dbReference type="AlphaFoldDB" id="B6IGY9"/>
<reference evidence="1 2" key="1">
    <citation type="journal article" date="2003" name="PLoS Biol.">
        <title>The genome sequence of Caenorhabditis briggsae: a platform for comparative genomics.</title>
        <authorList>
            <person name="Stein L.D."/>
            <person name="Bao Z."/>
            <person name="Blasiar D."/>
            <person name="Blumenthal T."/>
            <person name="Brent M.R."/>
            <person name="Chen N."/>
            <person name="Chinwalla A."/>
            <person name="Clarke L."/>
            <person name="Clee C."/>
            <person name="Coghlan A."/>
            <person name="Coulson A."/>
            <person name="D'Eustachio P."/>
            <person name="Fitch D.H."/>
            <person name="Fulton L.A."/>
            <person name="Fulton R.E."/>
            <person name="Griffiths-Jones S."/>
            <person name="Harris T.W."/>
            <person name="Hillier L.W."/>
            <person name="Kamath R."/>
            <person name="Kuwabara P.E."/>
            <person name="Mardis E.R."/>
            <person name="Marra M.A."/>
            <person name="Miner T.L."/>
            <person name="Minx P."/>
            <person name="Mullikin J.C."/>
            <person name="Plumb R.W."/>
            <person name="Rogers J."/>
            <person name="Schein J.E."/>
            <person name="Sohrmann M."/>
            <person name="Spieth J."/>
            <person name="Stajich J.E."/>
            <person name="Wei C."/>
            <person name="Willey D."/>
            <person name="Wilson R.K."/>
            <person name="Durbin R."/>
            <person name="Waterston R.H."/>
        </authorList>
    </citation>
    <scope>NUCLEOTIDE SEQUENCE [LARGE SCALE GENOMIC DNA]</scope>
    <source>
        <strain evidence="1 2">AF16</strain>
    </source>
</reference>
<accession>B6IGY9</accession>
<keyword evidence="2" id="KW-1185">Reference proteome</keyword>
<dbReference type="GeneID" id="68917208"/>
<evidence type="ECO:0000313" key="1">
    <source>
        <dbReference type="EMBL" id="CAR99169.1"/>
    </source>
</evidence>
<dbReference type="Proteomes" id="UP000008549">
    <property type="component" value="Unassembled WGS sequence"/>
</dbReference>
<sequence>MGFTTRRVIGSSGHQS</sequence>
<name>B6IGY9_CAEBR</name>
<dbReference type="EMBL" id="HE600965">
    <property type="protein sequence ID" value="CAR99169.1"/>
    <property type="molecule type" value="Genomic_DNA"/>
</dbReference>
<organism evidence="1 2">
    <name type="scientific">Caenorhabditis briggsae</name>
    <dbReference type="NCBI Taxonomy" id="6238"/>
    <lineage>
        <taxon>Eukaryota</taxon>
        <taxon>Metazoa</taxon>
        <taxon>Ecdysozoa</taxon>
        <taxon>Nematoda</taxon>
        <taxon>Chromadorea</taxon>
        <taxon>Rhabditida</taxon>
        <taxon>Rhabditina</taxon>
        <taxon>Rhabditomorpha</taxon>
        <taxon>Rhabditoidea</taxon>
        <taxon>Rhabditidae</taxon>
        <taxon>Peloderinae</taxon>
        <taxon>Caenorhabditis</taxon>
    </lineage>
</organism>
<protein>
    <submittedName>
        <fullName evidence="1">Protein CBG25726</fullName>
    </submittedName>
</protein>
<gene>
    <name evidence="1" type="ORF">CBG25726</name>
    <name evidence="1" type="ORF">CBG_25726</name>
</gene>
<dbReference type="InParanoid" id="B6IGY9"/>
<reference evidence="1 2" key="2">
    <citation type="journal article" date="2011" name="PLoS Genet.">
        <title>Caenorhabditis briggsae recombinant inbred line genotypes reveal inter-strain incompatibility and the evolution of recombination.</title>
        <authorList>
            <person name="Ross J.A."/>
            <person name="Koboldt D.C."/>
            <person name="Staisch J.E."/>
            <person name="Chamberlin H.M."/>
            <person name="Gupta B.P."/>
            <person name="Miller R.D."/>
            <person name="Baird S.E."/>
            <person name="Haag E.S."/>
        </authorList>
    </citation>
    <scope>NUCLEOTIDE SEQUENCE [LARGE SCALE GENOMIC DNA]</scope>
    <source>
        <strain evidence="1 2">AF16</strain>
    </source>
</reference>
<dbReference type="KEGG" id="cbr:CBG_25726"/>